<dbReference type="InterPro" id="IPR054059">
    <property type="entry name" value="MORF/ORRM1/DAG-like_MORF"/>
</dbReference>
<dbReference type="AlphaFoldDB" id="A0A9Q1REG3"/>
<dbReference type="Gene3D" id="1.20.5.4770">
    <property type="match status" value="1"/>
</dbReference>
<evidence type="ECO:0000256" key="1">
    <source>
        <dbReference type="ARBA" id="ARBA00003732"/>
    </source>
</evidence>
<feature type="domain" description="A20-type" evidence="6">
    <location>
        <begin position="10"/>
        <end position="44"/>
    </location>
</feature>
<evidence type="ECO:0000313" key="7">
    <source>
        <dbReference type="EMBL" id="KAJ8551515.1"/>
    </source>
</evidence>
<evidence type="ECO:0000256" key="5">
    <source>
        <dbReference type="ARBA" id="ARBA00022946"/>
    </source>
</evidence>
<proteinExistence type="predicted"/>
<keyword evidence="2" id="KW-0479">Metal-binding</keyword>
<dbReference type="InterPro" id="IPR037045">
    <property type="entry name" value="S8pro/Inhibitor_I9_sf"/>
</dbReference>
<keyword evidence="5" id="KW-0809">Transit peptide</keyword>
<dbReference type="GO" id="GO:0005739">
    <property type="term" value="C:mitochondrion"/>
    <property type="evidence" value="ECO:0007669"/>
    <property type="project" value="TreeGrafter"/>
</dbReference>
<dbReference type="SMART" id="SM00259">
    <property type="entry name" value="ZnF_A20"/>
    <property type="match status" value="1"/>
</dbReference>
<dbReference type="PANTHER" id="PTHR31346">
    <property type="entry name" value="MULTIPLE ORGANELLAR RNA EDITING FACTOR 2, CHLOROPLASTIC-RELATED-RELATED"/>
    <property type="match status" value="1"/>
</dbReference>
<dbReference type="EMBL" id="JAJAGQ010000010">
    <property type="protein sequence ID" value="KAJ8551515.1"/>
    <property type="molecule type" value="Genomic_DNA"/>
</dbReference>
<gene>
    <name evidence="7" type="ORF">K7X08_021530</name>
</gene>
<comment type="function">
    <text evidence="1">May be involved in environmental stress response.</text>
</comment>
<dbReference type="GO" id="GO:0008270">
    <property type="term" value="F:zinc ion binding"/>
    <property type="evidence" value="ECO:0007669"/>
    <property type="project" value="UniProtKB-KW"/>
</dbReference>
<evidence type="ECO:0000256" key="2">
    <source>
        <dbReference type="ARBA" id="ARBA00022723"/>
    </source>
</evidence>
<dbReference type="InterPro" id="IPR035979">
    <property type="entry name" value="RBD_domain_sf"/>
</dbReference>
<keyword evidence="8" id="KW-1185">Reference proteome</keyword>
<sequence>MAEEQRMQEAGRHRLCANNCGFFGSPTTLNLCSKCYKDHCMKEQQSRTAQLAMEKTLPQQQLQSELTSTYVSCTKPLPILEVSQPPKSENVVELEVPQVQSDTAPEGPQVQLNSAAGDPQVQLNVVAKAPQVQSNRCDTCRKRVGLTGFKSNEIAGMPGVLSVIPDPDFNSMVKDYSYPNGQLSSPSTSYTEGSSLFPAGTSKHWLVRMARPSVGVIRKGPVVDYYVQVLTKVLGNEKDAQMCLYHVSWQSNYGFCCELDEACAQELAGVPGVLSVQPDENFDSDNKAYGGGNLKLSKDSQESAASNGEADVRTKKLFVTGLSFYTFEKTLRAAFEGYGELVEVKIIAGQWAGLGSLMAG</sequence>
<dbReference type="GO" id="GO:0080156">
    <property type="term" value="P:mitochondrial mRNA modification"/>
    <property type="evidence" value="ECO:0007669"/>
    <property type="project" value="TreeGrafter"/>
</dbReference>
<name>A0A9Q1REG3_9SOLA</name>
<dbReference type="InterPro" id="IPR012677">
    <property type="entry name" value="Nucleotide-bd_a/b_plait_sf"/>
</dbReference>
<keyword evidence="4" id="KW-0862">Zinc</keyword>
<dbReference type="PANTHER" id="PTHR31346:SF11">
    <property type="entry name" value="ORGANELLE RRM DOMAIN-CONTAINING PROTEIN 1, CHLOROPLASTIC"/>
    <property type="match status" value="1"/>
</dbReference>
<evidence type="ECO:0000313" key="8">
    <source>
        <dbReference type="Proteomes" id="UP001152561"/>
    </source>
</evidence>
<dbReference type="Proteomes" id="UP001152561">
    <property type="component" value="Unassembled WGS sequence"/>
</dbReference>
<evidence type="ECO:0000259" key="6">
    <source>
        <dbReference type="PROSITE" id="PS51036"/>
    </source>
</evidence>
<dbReference type="Pfam" id="PF01754">
    <property type="entry name" value="zf-A20"/>
    <property type="match status" value="1"/>
</dbReference>
<dbReference type="SUPFAM" id="SSF57716">
    <property type="entry name" value="Glucocorticoid receptor-like (DNA-binding domain)"/>
    <property type="match status" value="1"/>
</dbReference>
<evidence type="ECO:0000256" key="4">
    <source>
        <dbReference type="ARBA" id="ARBA00022833"/>
    </source>
</evidence>
<dbReference type="InterPro" id="IPR002653">
    <property type="entry name" value="Znf_A20"/>
</dbReference>
<organism evidence="7 8">
    <name type="scientific">Anisodus acutangulus</name>
    <dbReference type="NCBI Taxonomy" id="402998"/>
    <lineage>
        <taxon>Eukaryota</taxon>
        <taxon>Viridiplantae</taxon>
        <taxon>Streptophyta</taxon>
        <taxon>Embryophyta</taxon>
        <taxon>Tracheophyta</taxon>
        <taxon>Spermatophyta</taxon>
        <taxon>Magnoliopsida</taxon>
        <taxon>eudicotyledons</taxon>
        <taxon>Gunneridae</taxon>
        <taxon>Pentapetalae</taxon>
        <taxon>asterids</taxon>
        <taxon>lamiids</taxon>
        <taxon>Solanales</taxon>
        <taxon>Solanaceae</taxon>
        <taxon>Solanoideae</taxon>
        <taxon>Hyoscyameae</taxon>
        <taxon>Anisodus</taxon>
    </lineage>
</organism>
<protein>
    <recommendedName>
        <fullName evidence="6">A20-type domain-containing protein</fullName>
    </recommendedName>
</protein>
<dbReference type="PROSITE" id="PS51036">
    <property type="entry name" value="ZF_A20"/>
    <property type="match status" value="1"/>
</dbReference>
<dbReference type="Gene3D" id="3.30.70.80">
    <property type="entry name" value="Peptidase S8 propeptide/proteinase inhibitor I9"/>
    <property type="match status" value="1"/>
</dbReference>
<dbReference type="OrthoDB" id="4207594at2759"/>
<evidence type="ECO:0000256" key="3">
    <source>
        <dbReference type="ARBA" id="ARBA00022771"/>
    </source>
</evidence>
<dbReference type="GO" id="GO:0003677">
    <property type="term" value="F:DNA binding"/>
    <property type="evidence" value="ECO:0007669"/>
    <property type="project" value="InterPro"/>
</dbReference>
<comment type="caution">
    <text evidence="7">The sequence shown here is derived from an EMBL/GenBank/DDBJ whole genome shotgun (WGS) entry which is preliminary data.</text>
</comment>
<dbReference type="Gene3D" id="3.30.70.330">
    <property type="match status" value="1"/>
</dbReference>
<dbReference type="GO" id="GO:0016554">
    <property type="term" value="P:cytidine to uridine editing"/>
    <property type="evidence" value="ECO:0007669"/>
    <property type="project" value="InterPro"/>
</dbReference>
<dbReference type="SUPFAM" id="SSF54928">
    <property type="entry name" value="RNA-binding domain, RBD"/>
    <property type="match status" value="1"/>
</dbReference>
<accession>A0A9Q1REG3</accession>
<reference evidence="8" key="1">
    <citation type="journal article" date="2023" name="Proc. Natl. Acad. Sci. U.S.A.">
        <title>Genomic and structural basis for evolution of tropane alkaloid biosynthesis.</title>
        <authorList>
            <person name="Wanga Y.-J."/>
            <person name="Taina T."/>
            <person name="Yua J.-Y."/>
            <person name="Lia J."/>
            <person name="Xua B."/>
            <person name="Chenc J."/>
            <person name="D'Auriad J.C."/>
            <person name="Huanga J.-P."/>
            <person name="Huanga S.-X."/>
        </authorList>
    </citation>
    <scope>NUCLEOTIDE SEQUENCE [LARGE SCALE GENOMIC DNA]</scope>
    <source>
        <strain evidence="8">cv. KIB-2019</strain>
    </source>
</reference>
<dbReference type="Pfam" id="PF21864">
    <property type="entry name" value="MORF_dom"/>
    <property type="match status" value="1"/>
</dbReference>
<dbReference type="InterPro" id="IPR039206">
    <property type="entry name" value="MORF/ORRM1/DAG-like"/>
</dbReference>
<keyword evidence="3" id="KW-0863">Zinc-finger</keyword>